<evidence type="ECO:0000256" key="4">
    <source>
        <dbReference type="ARBA" id="ARBA00023242"/>
    </source>
</evidence>
<dbReference type="Gene3D" id="3.30.200.160">
    <property type="entry name" value="TFIIIC, subcomplex tauA, subunit Sfc1, barrel domain"/>
    <property type="match status" value="1"/>
</dbReference>
<comment type="subcellular location">
    <subcellularLocation>
        <location evidence="1">Nucleus</location>
    </subcellularLocation>
</comment>
<dbReference type="GO" id="GO:0001002">
    <property type="term" value="F:RNA polymerase III type 1 promoter sequence-specific DNA binding"/>
    <property type="evidence" value="ECO:0007669"/>
    <property type="project" value="TreeGrafter"/>
</dbReference>
<evidence type="ECO:0000313" key="8">
    <source>
        <dbReference type="EMBL" id="TIA88385.1"/>
    </source>
</evidence>
<proteinExistence type="predicted"/>
<dbReference type="PANTHER" id="PTHR13230">
    <property type="entry name" value="GENERAL TRANSCRIPTION FACTOR IIIC, POLYPEPTIDE 5"/>
    <property type="match status" value="1"/>
</dbReference>
<sequence>MTLRRLEAIELFGSVSEEEKLQYLQLLGGVNGIKQSFTNKDMLSLDLTANTTITAAYVESNNYALRIRRRRKMIDGQWHYQFMPEIVGCIPLTAKFREMADFTANLPEKNYLDIINDKVFSDNLDESIAALRNIELPNRGEHLEYLEQRVKDNRLRKARGEKIEGVNTQPIGLVQPPRFYRAQVFNNYLYHNKLFPVKTTGKNKATGETYERYISKHRAKLDSGETISADQYPAPSAMTEESRMALKAFTRKDLLQKVAELFEQRPCWTRLSLCAQFSTQDARTLMNQKYCLSGFFYTFSSGPYADTMCRIGWDPRLDSANRIYQRVQTRAVGMTDRKSRQTYTVKTNTGRSASVNPKPSAASTSESPLTKEPSPDSYKFDGKHLPDAANFQLCDVSDEDCVRLINDENGHIENFDSATGYFSADQLNKIKRVIKRKIVVLKQENRQLTQEELDLLLIPGDVHDDSDEEQTTQTPVASKSTRAKAQNLRQSILSGSVNSK</sequence>
<dbReference type="AlphaFoldDB" id="A0A4T0FL16"/>
<dbReference type="EMBL" id="SPNW01000039">
    <property type="protein sequence ID" value="TIA88385.1"/>
    <property type="molecule type" value="Genomic_DNA"/>
</dbReference>
<evidence type="ECO:0000256" key="5">
    <source>
        <dbReference type="SAM" id="MobiDB-lite"/>
    </source>
</evidence>
<comment type="caution">
    <text evidence="8">The sequence shown here is derived from an EMBL/GenBank/DDBJ whole genome shotgun (WGS) entry which is preliminary data.</text>
</comment>
<dbReference type="Pfam" id="PF09734">
    <property type="entry name" value="Tau95"/>
    <property type="match status" value="1"/>
</dbReference>
<dbReference type="GO" id="GO:0005634">
    <property type="term" value="C:nucleus"/>
    <property type="evidence" value="ECO:0007669"/>
    <property type="project" value="UniProtKB-SubCell"/>
</dbReference>
<dbReference type="GO" id="GO:0000127">
    <property type="term" value="C:transcription factor TFIIIC complex"/>
    <property type="evidence" value="ECO:0007669"/>
    <property type="project" value="InterPro"/>
</dbReference>
<dbReference type="InterPro" id="IPR019136">
    <property type="entry name" value="TF_IIIC_su-5_HTH"/>
</dbReference>
<evidence type="ECO:0000313" key="9">
    <source>
        <dbReference type="Proteomes" id="UP000310189"/>
    </source>
</evidence>
<gene>
    <name evidence="8" type="ORF">E3P99_02660</name>
</gene>
<reference evidence="8 9" key="1">
    <citation type="submission" date="2019-03" db="EMBL/GenBank/DDBJ databases">
        <title>Sequencing 23 genomes of Wallemia ichthyophaga.</title>
        <authorList>
            <person name="Gostincar C."/>
        </authorList>
    </citation>
    <scope>NUCLEOTIDE SEQUENCE [LARGE SCALE GENOMIC DNA]</scope>
    <source>
        <strain evidence="8 9">EXF-5753</strain>
    </source>
</reference>
<keyword evidence="3" id="KW-0804">Transcription</keyword>
<evidence type="ECO:0000256" key="2">
    <source>
        <dbReference type="ARBA" id="ARBA00023125"/>
    </source>
</evidence>
<evidence type="ECO:0000259" key="7">
    <source>
        <dbReference type="Pfam" id="PF17682"/>
    </source>
</evidence>
<dbReference type="GO" id="GO:0001003">
    <property type="term" value="F:RNA polymerase III type 2 promoter sequence-specific DNA binding"/>
    <property type="evidence" value="ECO:0007669"/>
    <property type="project" value="TreeGrafter"/>
</dbReference>
<dbReference type="Proteomes" id="UP000310189">
    <property type="component" value="Unassembled WGS sequence"/>
</dbReference>
<name>A0A4T0FL16_9BASI</name>
<dbReference type="PANTHER" id="PTHR13230:SF5">
    <property type="entry name" value="GENERAL TRANSCRIPTION FACTOR 3C POLYPEPTIDE 5"/>
    <property type="match status" value="1"/>
</dbReference>
<feature type="domain" description="Transcription factor IIIC subunit Tfc1/Sfc1 triple barrel" evidence="7">
    <location>
        <begin position="22"/>
        <end position="103"/>
    </location>
</feature>
<feature type="region of interest" description="Disordered" evidence="5">
    <location>
        <begin position="461"/>
        <end position="500"/>
    </location>
</feature>
<protein>
    <submittedName>
        <fullName evidence="8">Uncharacterized protein</fullName>
    </submittedName>
</protein>
<dbReference type="InterPro" id="IPR040454">
    <property type="entry name" value="TF_IIIC_Tfc1/Sfc1"/>
</dbReference>
<accession>A0A4T0FL16</accession>
<evidence type="ECO:0000256" key="1">
    <source>
        <dbReference type="ARBA" id="ARBA00004123"/>
    </source>
</evidence>
<evidence type="ECO:0000259" key="6">
    <source>
        <dbReference type="Pfam" id="PF09734"/>
    </source>
</evidence>
<dbReference type="GO" id="GO:0006384">
    <property type="term" value="P:transcription initiation at RNA polymerase III promoter"/>
    <property type="evidence" value="ECO:0007669"/>
    <property type="project" value="InterPro"/>
</dbReference>
<feature type="compositionally biased region" description="Polar residues" evidence="5">
    <location>
        <begin position="471"/>
        <end position="500"/>
    </location>
</feature>
<keyword evidence="2" id="KW-0238">DNA-binding</keyword>
<dbReference type="Pfam" id="PF17682">
    <property type="entry name" value="Tau95_N"/>
    <property type="match status" value="1"/>
</dbReference>
<evidence type="ECO:0000256" key="3">
    <source>
        <dbReference type="ARBA" id="ARBA00023163"/>
    </source>
</evidence>
<feature type="domain" description="Transcription factor IIIC subunit 5 HTH" evidence="6">
    <location>
        <begin position="174"/>
        <end position="330"/>
    </location>
</feature>
<keyword evidence="4" id="KW-0539">Nucleus</keyword>
<dbReference type="OrthoDB" id="5598268at2759"/>
<keyword evidence="9" id="KW-1185">Reference proteome</keyword>
<feature type="region of interest" description="Disordered" evidence="5">
    <location>
        <begin position="334"/>
        <end position="377"/>
    </location>
</feature>
<dbReference type="InterPro" id="IPR042536">
    <property type="entry name" value="TFIIIC_tauA_Sfc1"/>
</dbReference>
<dbReference type="InterPro" id="IPR041499">
    <property type="entry name" value="Tfc1/Sfc1_N"/>
</dbReference>
<feature type="compositionally biased region" description="Polar residues" evidence="5">
    <location>
        <begin position="341"/>
        <end position="368"/>
    </location>
</feature>
<organism evidence="8 9">
    <name type="scientific">Wallemia hederae</name>
    <dbReference type="NCBI Taxonomy" id="1540922"/>
    <lineage>
        <taxon>Eukaryota</taxon>
        <taxon>Fungi</taxon>
        <taxon>Dikarya</taxon>
        <taxon>Basidiomycota</taxon>
        <taxon>Wallemiomycotina</taxon>
        <taxon>Wallemiomycetes</taxon>
        <taxon>Wallemiales</taxon>
        <taxon>Wallemiaceae</taxon>
        <taxon>Wallemia</taxon>
    </lineage>
</organism>